<dbReference type="Gene3D" id="3.40.50.300">
    <property type="entry name" value="P-loop containing nucleotide triphosphate hydrolases"/>
    <property type="match status" value="1"/>
</dbReference>
<dbReference type="PROSITE" id="PS50893">
    <property type="entry name" value="ABC_TRANSPORTER_2"/>
    <property type="match status" value="1"/>
</dbReference>
<dbReference type="SUPFAM" id="SSF52540">
    <property type="entry name" value="P-loop containing nucleoside triphosphate hydrolases"/>
    <property type="match status" value="1"/>
</dbReference>
<reference evidence="6 7" key="1">
    <citation type="submission" date="2018-11" db="EMBL/GenBank/DDBJ databases">
        <title>Sequencing the genomes of 1000 actinobacteria strains.</title>
        <authorList>
            <person name="Klenk H.-P."/>
        </authorList>
    </citation>
    <scope>NUCLEOTIDE SEQUENCE [LARGE SCALE GENOMIC DNA]</scope>
    <source>
        <strain evidence="6 7">DSM 13521</strain>
    </source>
</reference>
<dbReference type="CDD" id="cd03214">
    <property type="entry name" value="ABC_Iron-Siderophores_B12_Hemin"/>
    <property type="match status" value="1"/>
</dbReference>
<keyword evidence="3 6" id="KW-0067">ATP-binding</keyword>
<organism evidence="6 7">
    <name type="scientific">Salana multivorans</name>
    <dbReference type="NCBI Taxonomy" id="120377"/>
    <lineage>
        <taxon>Bacteria</taxon>
        <taxon>Bacillati</taxon>
        <taxon>Actinomycetota</taxon>
        <taxon>Actinomycetes</taxon>
        <taxon>Micrococcales</taxon>
        <taxon>Beutenbergiaceae</taxon>
        <taxon>Salana</taxon>
    </lineage>
</organism>
<keyword evidence="1" id="KW-0813">Transport</keyword>
<dbReference type="Pfam" id="PF00005">
    <property type="entry name" value="ABC_tran"/>
    <property type="match status" value="1"/>
</dbReference>
<dbReference type="PANTHER" id="PTHR42794">
    <property type="entry name" value="HEMIN IMPORT ATP-BINDING PROTEIN HMUV"/>
    <property type="match status" value="1"/>
</dbReference>
<comment type="caution">
    <text evidence="6">The sequence shown here is derived from an EMBL/GenBank/DDBJ whole genome shotgun (WGS) entry which is preliminary data.</text>
</comment>
<evidence type="ECO:0000256" key="3">
    <source>
        <dbReference type="ARBA" id="ARBA00022840"/>
    </source>
</evidence>
<dbReference type="PANTHER" id="PTHR42794:SF1">
    <property type="entry name" value="HEMIN IMPORT ATP-BINDING PROTEIN HMUV"/>
    <property type="match status" value="1"/>
</dbReference>
<dbReference type="InterPro" id="IPR003593">
    <property type="entry name" value="AAA+_ATPase"/>
</dbReference>
<dbReference type="EMBL" id="RKHQ01000001">
    <property type="protein sequence ID" value="ROR96546.1"/>
    <property type="molecule type" value="Genomic_DNA"/>
</dbReference>
<proteinExistence type="predicted"/>
<protein>
    <submittedName>
        <fullName evidence="6">Iron complex transport system ATP-binding protein</fullName>
    </submittedName>
</protein>
<feature type="domain" description="ABC transporter" evidence="5">
    <location>
        <begin position="23"/>
        <end position="264"/>
    </location>
</feature>
<dbReference type="InterPro" id="IPR017871">
    <property type="entry name" value="ABC_transporter-like_CS"/>
</dbReference>
<evidence type="ECO:0000256" key="2">
    <source>
        <dbReference type="ARBA" id="ARBA00022741"/>
    </source>
</evidence>
<dbReference type="Proteomes" id="UP000275356">
    <property type="component" value="Unassembled WGS sequence"/>
</dbReference>
<dbReference type="AlphaFoldDB" id="A0A3N2D9S4"/>
<evidence type="ECO:0000256" key="4">
    <source>
        <dbReference type="ARBA" id="ARBA00022967"/>
    </source>
</evidence>
<evidence type="ECO:0000313" key="6">
    <source>
        <dbReference type="EMBL" id="ROR96546.1"/>
    </source>
</evidence>
<sequence length="293" mass="30244">MSLPHDAGAGPGLGAAVQDAAAVRVEHVSVSYGPAQILADVSLRVAAGEVVALVGPNGAGKSTLLAAVAGDVRPSAGRVVVGELDAMAAPARALARVRAVQLQEATLSFAFTARAVVEMGRAPWQGGGAPGGPGSFGPVDDDALVVAAMGRSEVLHLAERRFPTLSGGEKARVSFARVLAQTTPVLLLDEPTAALDIRHQEALLEEVRVCADVGCAVVVVLHDLSLAGAYADRIALLSHGRVRADGPPRSVLTPQLLTEVYGHPVDVVDHPNSPGPVVLPVRRRRTAQKKEYP</sequence>
<dbReference type="InterPro" id="IPR003439">
    <property type="entry name" value="ABC_transporter-like_ATP-bd"/>
</dbReference>
<name>A0A3N2D9S4_9MICO</name>
<dbReference type="GO" id="GO:0005524">
    <property type="term" value="F:ATP binding"/>
    <property type="evidence" value="ECO:0007669"/>
    <property type="project" value="UniProtKB-KW"/>
</dbReference>
<dbReference type="NCBIfam" id="NF010068">
    <property type="entry name" value="PRK13548.1"/>
    <property type="match status" value="1"/>
</dbReference>
<dbReference type="OrthoDB" id="5296765at2"/>
<keyword evidence="2" id="KW-0547">Nucleotide-binding</keyword>
<gene>
    <name evidence="6" type="ORF">EDD28_1131</name>
</gene>
<keyword evidence="7" id="KW-1185">Reference proteome</keyword>
<evidence type="ECO:0000313" key="7">
    <source>
        <dbReference type="Proteomes" id="UP000275356"/>
    </source>
</evidence>
<dbReference type="InterPro" id="IPR027417">
    <property type="entry name" value="P-loop_NTPase"/>
</dbReference>
<dbReference type="PROSITE" id="PS00211">
    <property type="entry name" value="ABC_TRANSPORTER_1"/>
    <property type="match status" value="1"/>
</dbReference>
<dbReference type="RefSeq" id="WP_123738709.1">
    <property type="nucleotide sequence ID" value="NZ_CALFQU010000049.1"/>
</dbReference>
<evidence type="ECO:0000259" key="5">
    <source>
        <dbReference type="PROSITE" id="PS50893"/>
    </source>
</evidence>
<evidence type="ECO:0000256" key="1">
    <source>
        <dbReference type="ARBA" id="ARBA00022448"/>
    </source>
</evidence>
<dbReference type="SMART" id="SM00382">
    <property type="entry name" value="AAA"/>
    <property type="match status" value="1"/>
</dbReference>
<keyword evidence="4" id="KW-1278">Translocase</keyword>
<accession>A0A3N2D9S4</accession>
<dbReference type="GO" id="GO:0016887">
    <property type="term" value="F:ATP hydrolysis activity"/>
    <property type="evidence" value="ECO:0007669"/>
    <property type="project" value="InterPro"/>
</dbReference>